<dbReference type="Proteomes" id="UP000194161">
    <property type="component" value="Chromosome"/>
</dbReference>
<feature type="transmembrane region" description="Helical" evidence="6">
    <location>
        <begin position="100"/>
        <end position="119"/>
    </location>
</feature>
<feature type="region of interest" description="Disordered" evidence="5">
    <location>
        <begin position="1"/>
        <end position="39"/>
    </location>
</feature>
<name>A0A1W6ZJH0_9BORD</name>
<sequence length="326" mass="35008">MHVADQNDSTRTDADDGLADKLARQAEAGGDAAARKESAEELTEKLPSKAAAVHEIIRKEGEKELRRDFFALFWSAIAGGLTMSASMLGRGVLQAYVPDAPWAVLVEAMGYTLGFIFVITAGQQLFTENTITPVLPFMSQPTWRKFSQLMRLWGTVLLGNFVGGLIAAAVFAYLPMFSPAVNDEFVAMGRHLLEAPNGESFATAVLAGWLIALLVWMIHAVESGRVVFIFLVTYLMGISDVAHVVVGTIEVTYLVLLGEATISESLANFVLPTLLGNVVGGTFIFALISHAQVRADVDRGRANDVRGPLGTSDTSGPRSSRLPPAV</sequence>
<keyword evidence="4 6" id="KW-0472">Membrane</keyword>
<dbReference type="AlphaFoldDB" id="A0A1W6ZJH0"/>
<dbReference type="KEGG" id="bgm:CAL15_16035"/>
<evidence type="ECO:0000256" key="1">
    <source>
        <dbReference type="ARBA" id="ARBA00004141"/>
    </source>
</evidence>
<feature type="transmembrane region" description="Helical" evidence="6">
    <location>
        <begin position="69"/>
        <end position="88"/>
    </location>
</feature>
<gene>
    <name evidence="7" type="ORF">CAL15_16035</name>
</gene>
<evidence type="ECO:0000256" key="5">
    <source>
        <dbReference type="SAM" id="MobiDB-lite"/>
    </source>
</evidence>
<dbReference type="OrthoDB" id="261587at2"/>
<dbReference type="GO" id="GO:0015499">
    <property type="term" value="F:formate transmembrane transporter activity"/>
    <property type="evidence" value="ECO:0007669"/>
    <property type="project" value="TreeGrafter"/>
</dbReference>
<keyword evidence="3 6" id="KW-1133">Transmembrane helix</keyword>
<reference evidence="7 8" key="1">
    <citation type="submission" date="2017-05" db="EMBL/GenBank/DDBJ databases">
        <title>Complete and WGS of Bordetella genogroups.</title>
        <authorList>
            <person name="Spilker T."/>
            <person name="LiPuma J."/>
        </authorList>
    </citation>
    <scope>NUCLEOTIDE SEQUENCE [LARGE SCALE GENOMIC DNA]</scope>
    <source>
        <strain evidence="7 8">AU7206</strain>
    </source>
</reference>
<dbReference type="InterPro" id="IPR023271">
    <property type="entry name" value="Aquaporin-like"/>
</dbReference>
<protein>
    <recommendedName>
        <fullName evidence="9">Formate transporter</fullName>
    </recommendedName>
</protein>
<keyword evidence="2 6" id="KW-0812">Transmembrane</keyword>
<evidence type="ECO:0000256" key="2">
    <source>
        <dbReference type="ARBA" id="ARBA00022692"/>
    </source>
</evidence>
<dbReference type="PANTHER" id="PTHR30520:SF2">
    <property type="entry name" value="INNER MEMBRANE PROTEIN YFDC"/>
    <property type="match status" value="1"/>
</dbReference>
<organism evidence="7 8">
    <name type="scientific">Bordetella genomosp. 13</name>
    <dbReference type="NCBI Taxonomy" id="463040"/>
    <lineage>
        <taxon>Bacteria</taxon>
        <taxon>Pseudomonadati</taxon>
        <taxon>Pseudomonadota</taxon>
        <taxon>Betaproteobacteria</taxon>
        <taxon>Burkholderiales</taxon>
        <taxon>Alcaligenaceae</taxon>
        <taxon>Bordetella</taxon>
    </lineage>
</organism>
<evidence type="ECO:0000313" key="8">
    <source>
        <dbReference type="Proteomes" id="UP000194161"/>
    </source>
</evidence>
<keyword evidence="8" id="KW-1185">Reference proteome</keyword>
<dbReference type="PANTHER" id="PTHR30520">
    <property type="entry name" value="FORMATE TRANSPORTER-RELATED"/>
    <property type="match status" value="1"/>
</dbReference>
<evidence type="ECO:0000256" key="4">
    <source>
        <dbReference type="ARBA" id="ARBA00023136"/>
    </source>
</evidence>
<feature type="compositionally biased region" description="Basic and acidic residues" evidence="5">
    <location>
        <begin position="8"/>
        <end position="24"/>
    </location>
</feature>
<feature type="transmembrane region" description="Helical" evidence="6">
    <location>
        <begin position="201"/>
        <end position="219"/>
    </location>
</feature>
<dbReference type="Gene3D" id="1.20.1080.10">
    <property type="entry name" value="Glycerol uptake facilitator protein"/>
    <property type="match status" value="1"/>
</dbReference>
<comment type="subcellular location">
    <subcellularLocation>
        <location evidence="1">Membrane</location>
        <topology evidence="1">Multi-pass membrane protein</topology>
    </subcellularLocation>
</comment>
<accession>A0A1W6ZJH0</accession>
<dbReference type="STRING" id="463040.CAL15_16035"/>
<feature type="transmembrane region" description="Helical" evidence="6">
    <location>
        <begin position="152"/>
        <end position="174"/>
    </location>
</feature>
<dbReference type="EMBL" id="CP021111">
    <property type="protein sequence ID" value="ARP97491.1"/>
    <property type="molecule type" value="Genomic_DNA"/>
</dbReference>
<dbReference type="Pfam" id="PF01226">
    <property type="entry name" value="Form_Nir_trans"/>
    <property type="match status" value="1"/>
</dbReference>
<feature type="transmembrane region" description="Helical" evidence="6">
    <location>
        <begin position="269"/>
        <end position="291"/>
    </location>
</feature>
<evidence type="ECO:0000256" key="3">
    <source>
        <dbReference type="ARBA" id="ARBA00022989"/>
    </source>
</evidence>
<evidence type="ECO:0000313" key="7">
    <source>
        <dbReference type="EMBL" id="ARP97491.1"/>
    </source>
</evidence>
<proteinExistence type="predicted"/>
<dbReference type="GO" id="GO:0005886">
    <property type="term" value="C:plasma membrane"/>
    <property type="evidence" value="ECO:0007669"/>
    <property type="project" value="TreeGrafter"/>
</dbReference>
<evidence type="ECO:0008006" key="9">
    <source>
        <dbReference type="Google" id="ProtNLM"/>
    </source>
</evidence>
<dbReference type="InterPro" id="IPR000292">
    <property type="entry name" value="For/NO2_transpt"/>
</dbReference>
<evidence type="ECO:0000256" key="6">
    <source>
        <dbReference type="SAM" id="Phobius"/>
    </source>
</evidence>
<feature type="region of interest" description="Disordered" evidence="5">
    <location>
        <begin position="304"/>
        <end position="326"/>
    </location>
</feature>
<feature type="transmembrane region" description="Helical" evidence="6">
    <location>
        <begin position="226"/>
        <end position="249"/>
    </location>
</feature>